<feature type="compositionally biased region" description="Low complexity" evidence="1">
    <location>
        <begin position="133"/>
        <end position="142"/>
    </location>
</feature>
<dbReference type="PROSITE" id="PS01159">
    <property type="entry name" value="WW_DOMAIN_1"/>
    <property type="match status" value="1"/>
</dbReference>
<gene>
    <name evidence="3" type="ORF">BCR42DRAFT_42182</name>
</gene>
<evidence type="ECO:0000313" key="4">
    <source>
        <dbReference type="Proteomes" id="UP000193560"/>
    </source>
</evidence>
<evidence type="ECO:0000259" key="2">
    <source>
        <dbReference type="PROSITE" id="PS50020"/>
    </source>
</evidence>
<feature type="region of interest" description="Disordered" evidence="1">
    <location>
        <begin position="196"/>
        <end position="232"/>
    </location>
</feature>
<dbReference type="CDD" id="cd00201">
    <property type="entry name" value="WW"/>
    <property type="match status" value="1"/>
</dbReference>
<dbReference type="EMBL" id="MCGE01000012">
    <property type="protein sequence ID" value="ORZ15742.1"/>
    <property type="molecule type" value="Genomic_DNA"/>
</dbReference>
<comment type="caution">
    <text evidence="3">The sequence shown here is derived from an EMBL/GenBank/DDBJ whole genome shotgun (WGS) entry which is preliminary data.</text>
</comment>
<proteinExistence type="predicted"/>
<dbReference type="AlphaFoldDB" id="A0A1X2IG10"/>
<feature type="compositionally biased region" description="Low complexity" evidence="1">
    <location>
        <begin position="168"/>
        <end position="182"/>
    </location>
</feature>
<dbReference type="InterPro" id="IPR036020">
    <property type="entry name" value="WW_dom_sf"/>
</dbReference>
<dbReference type="PROSITE" id="PS50020">
    <property type="entry name" value="WW_DOMAIN_2"/>
    <property type="match status" value="1"/>
</dbReference>
<feature type="region of interest" description="Disordered" evidence="1">
    <location>
        <begin position="38"/>
        <end position="182"/>
    </location>
</feature>
<reference evidence="3 4" key="1">
    <citation type="submission" date="2016-07" db="EMBL/GenBank/DDBJ databases">
        <title>Pervasive Adenine N6-methylation of Active Genes in Fungi.</title>
        <authorList>
            <consortium name="DOE Joint Genome Institute"/>
            <person name="Mondo S.J."/>
            <person name="Dannebaum R.O."/>
            <person name="Kuo R.C."/>
            <person name="Labutti K."/>
            <person name="Haridas S."/>
            <person name="Kuo A."/>
            <person name="Salamov A."/>
            <person name="Ahrendt S.R."/>
            <person name="Lipzen A."/>
            <person name="Sullivan W."/>
            <person name="Andreopoulos W.B."/>
            <person name="Clum A."/>
            <person name="Lindquist E."/>
            <person name="Daum C."/>
            <person name="Ramamoorthy G.K."/>
            <person name="Gryganskyi A."/>
            <person name="Culley D."/>
            <person name="Magnuson J.K."/>
            <person name="James T.Y."/>
            <person name="O'Malley M.A."/>
            <person name="Stajich J.E."/>
            <person name="Spatafora J.W."/>
            <person name="Visel A."/>
            <person name="Grigoriev I.V."/>
        </authorList>
    </citation>
    <scope>NUCLEOTIDE SEQUENCE [LARGE SCALE GENOMIC DNA]</scope>
    <source>
        <strain evidence="3 4">NRRL 1336</strain>
    </source>
</reference>
<name>A0A1X2IG10_9FUNG</name>
<protein>
    <recommendedName>
        <fullName evidence="2">WW domain-containing protein</fullName>
    </recommendedName>
</protein>
<evidence type="ECO:0000256" key="1">
    <source>
        <dbReference type="SAM" id="MobiDB-lite"/>
    </source>
</evidence>
<keyword evidence="4" id="KW-1185">Reference proteome</keyword>
<feature type="compositionally biased region" description="Polar residues" evidence="1">
    <location>
        <begin position="43"/>
        <end position="85"/>
    </location>
</feature>
<dbReference type="STRING" id="90262.A0A1X2IG10"/>
<dbReference type="OrthoDB" id="2367685at2759"/>
<feature type="compositionally biased region" description="Polar residues" evidence="1">
    <location>
        <begin position="105"/>
        <end position="132"/>
    </location>
</feature>
<dbReference type="SUPFAM" id="SSF51045">
    <property type="entry name" value="WW domain"/>
    <property type="match status" value="1"/>
</dbReference>
<evidence type="ECO:0000313" key="3">
    <source>
        <dbReference type="EMBL" id="ORZ15742.1"/>
    </source>
</evidence>
<dbReference type="SMART" id="SM00456">
    <property type="entry name" value="WW"/>
    <property type="match status" value="1"/>
</dbReference>
<dbReference type="InterPro" id="IPR001202">
    <property type="entry name" value="WW_dom"/>
</dbReference>
<accession>A0A1X2IG10</accession>
<feature type="compositionally biased region" description="Gly residues" evidence="1">
    <location>
        <begin position="212"/>
        <end position="225"/>
    </location>
</feature>
<dbReference type="Proteomes" id="UP000193560">
    <property type="component" value="Unassembled WGS sequence"/>
</dbReference>
<sequence>MSSGGHPPPPQVPDGWLALWDETSQRYYFVNQATGVTQWDHPQAQQQDSGYPSSNYAQGTTPFPGQGTSSPYSEKQSYPPTSAPITSMPKGEAGSYASPPAYNDVMNQNPSPYTTQGSPSYNGDAKQQQQQHTEGTATAATDGEGDRGLGSMLSGFMKPQHGGGGYGTSSSSSGGKFPMNAAGGAVAGALLTMAAGKLGGKNNHGGSSSGHSSGGLLGNLMGGGHQQQVRKK</sequence>
<organism evidence="3 4">
    <name type="scientific">Absidia repens</name>
    <dbReference type="NCBI Taxonomy" id="90262"/>
    <lineage>
        <taxon>Eukaryota</taxon>
        <taxon>Fungi</taxon>
        <taxon>Fungi incertae sedis</taxon>
        <taxon>Mucoromycota</taxon>
        <taxon>Mucoromycotina</taxon>
        <taxon>Mucoromycetes</taxon>
        <taxon>Mucorales</taxon>
        <taxon>Cunninghamellaceae</taxon>
        <taxon>Absidia</taxon>
    </lineage>
</organism>
<dbReference type="Gene3D" id="2.20.70.10">
    <property type="match status" value="1"/>
</dbReference>
<feature type="domain" description="WW" evidence="2">
    <location>
        <begin position="10"/>
        <end position="44"/>
    </location>
</feature>
<dbReference type="Pfam" id="PF00397">
    <property type="entry name" value="WW"/>
    <property type="match status" value="1"/>
</dbReference>